<dbReference type="OrthoDB" id="4548523at2"/>
<evidence type="ECO:0000313" key="2">
    <source>
        <dbReference type="Proteomes" id="UP000184452"/>
    </source>
</evidence>
<sequence length="170" mass="19138">MTTDTERTSLLKMLADQRDFLRYTLKGVDGEQASRRTTASELTLVGLVKHVSEAERNWIRFAQEGPAAEPVDYEDPGTWQEQVDSFRLLEGETLEGVLAGYQRVGARTEEYVLSLPDLERSHPLPAAPWFEEGASWSVRDVLLHILRETAQHCGHADVIRESLDGQKTMG</sequence>
<dbReference type="SUPFAM" id="SSF109854">
    <property type="entry name" value="DinB/YfiT-like putative metalloenzymes"/>
    <property type="match status" value="1"/>
</dbReference>
<dbReference type="AlphaFoldDB" id="A0A1M6NCN3"/>
<dbReference type="RefSeq" id="WP_073380659.1">
    <property type="nucleotide sequence ID" value="NZ_FQZK01000011.1"/>
</dbReference>
<protein>
    <recommendedName>
        <fullName evidence="3">DinB family protein</fullName>
    </recommendedName>
</protein>
<accession>A0A1M6NCN3</accession>
<dbReference type="STRING" id="758803.SAMN05421803_111164"/>
<evidence type="ECO:0008006" key="3">
    <source>
        <dbReference type="Google" id="ProtNLM"/>
    </source>
</evidence>
<gene>
    <name evidence="1" type="ORF">SAMN05421803_111164</name>
</gene>
<reference evidence="1 2" key="1">
    <citation type="submission" date="2016-11" db="EMBL/GenBank/DDBJ databases">
        <authorList>
            <person name="Jaros S."/>
            <person name="Januszkiewicz K."/>
            <person name="Wedrychowicz H."/>
        </authorList>
    </citation>
    <scope>NUCLEOTIDE SEQUENCE [LARGE SCALE GENOMIC DNA]</scope>
    <source>
        <strain evidence="1 2">CGMCC 4.5723</strain>
    </source>
</reference>
<dbReference type="Gene3D" id="1.20.120.450">
    <property type="entry name" value="dinb family like domain"/>
    <property type="match status" value="1"/>
</dbReference>
<dbReference type="Pfam" id="PF04978">
    <property type="entry name" value="MST"/>
    <property type="match status" value="1"/>
</dbReference>
<name>A0A1M6NCN3_9ACTN</name>
<organism evidence="1 2">
    <name type="scientific">Nocardiopsis flavescens</name>
    <dbReference type="NCBI Taxonomy" id="758803"/>
    <lineage>
        <taxon>Bacteria</taxon>
        <taxon>Bacillati</taxon>
        <taxon>Actinomycetota</taxon>
        <taxon>Actinomycetes</taxon>
        <taxon>Streptosporangiales</taxon>
        <taxon>Nocardiopsidaceae</taxon>
        <taxon>Nocardiopsis</taxon>
    </lineage>
</organism>
<dbReference type="EMBL" id="FQZK01000011">
    <property type="protein sequence ID" value="SHJ93447.1"/>
    <property type="molecule type" value="Genomic_DNA"/>
</dbReference>
<dbReference type="Proteomes" id="UP000184452">
    <property type="component" value="Unassembled WGS sequence"/>
</dbReference>
<proteinExistence type="predicted"/>
<dbReference type="InterPro" id="IPR007061">
    <property type="entry name" value="MST-like"/>
</dbReference>
<dbReference type="InterPro" id="IPR034660">
    <property type="entry name" value="DinB/YfiT-like"/>
</dbReference>
<evidence type="ECO:0000313" key="1">
    <source>
        <dbReference type="EMBL" id="SHJ93447.1"/>
    </source>
</evidence>
<keyword evidence="2" id="KW-1185">Reference proteome</keyword>